<proteinExistence type="predicted"/>
<feature type="transmembrane region" description="Helical" evidence="2">
    <location>
        <begin position="358"/>
        <end position="384"/>
    </location>
</feature>
<reference evidence="4" key="1">
    <citation type="submission" date="2019-11" db="EMBL/GenBank/DDBJ databases">
        <authorList>
            <person name="Liu Y."/>
            <person name="Hou J."/>
            <person name="Li T.-Q."/>
            <person name="Guan C.-H."/>
            <person name="Wu X."/>
            <person name="Wu H.-Z."/>
            <person name="Ling F."/>
            <person name="Zhang R."/>
            <person name="Shi X.-G."/>
            <person name="Ren J.-P."/>
            <person name="Chen E.-F."/>
            <person name="Sun J.-M."/>
        </authorList>
    </citation>
    <scope>NUCLEOTIDE SEQUENCE</scope>
    <source>
        <strain evidence="4">Adult_tree_wgs_1</strain>
        <tissue evidence="4">Leaves</tissue>
    </source>
</reference>
<name>A0A834LIU5_RHOSS</name>
<feature type="transmembrane region" description="Helical" evidence="2">
    <location>
        <begin position="31"/>
        <end position="48"/>
    </location>
</feature>
<evidence type="ECO:0000256" key="2">
    <source>
        <dbReference type="SAM" id="Phobius"/>
    </source>
</evidence>
<dbReference type="Pfam" id="PF13968">
    <property type="entry name" value="DUF4220"/>
    <property type="match status" value="1"/>
</dbReference>
<dbReference type="Proteomes" id="UP000626092">
    <property type="component" value="Unassembled WGS sequence"/>
</dbReference>
<dbReference type="Pfam" id="PF04578">
    <property type="entry name" value="DUF594"/>
    <property type="match status" value="1"/>
</dbReference>
<dbReference type="AlphaFoldDB" id="A0A834LIU5"/>
<evidence type="ECO:0000313" key="5">
    <source>
        <dbReference type="Proteomes" id="UP000626092"/>
    </source>
</evidence>
<dbReference type="OrthoDB" id="1689146at2759"/>
<evidence type="ECO:0000313" key="4">
    <source>
        <dbReference type="EMBL" id="KAF7137930.1"/>
    </source>
</evidence>
<feature type="transmembrane region" description="Helical" evidence="2">
    <location>
        <begin position="316"/>
        <end position="338"/>
    </location>
</feature>
<keyword evidence="2" id="KW-0472">Membrane</keyword>
<feature type="transmembrane region" description="Helical" evidence="2">
    <location>
        <begin position="128"/>
        <end position="147"/>
    </location>
</feature>
<feature type="region of interest" description="Disordered" evidence="1">
    <location>
        <begin position="702"/>
        <end position="737"/>
    </location>
</feature>
<dbReference type="InterPro" id="IPR007658">
    <property type="entry name" value="DUF594"/>
</dbReference>
<feature type="transmembrane region" description="Helical" evidence="2">
    <location>
        <begin position="159"/>
        <end position="180"/>
    </location>
</feature>
<feature type="transmembrane region" description="Helical" evidence="2">
    <location>
        <begin position="192"/>
        <end position="212"/>
    </location>
</feature>
<evidence type="ECO:0000256" key="1">
    <source>
        <dbReference type="SAM" id="MobiDB-lite"/>
    </source>
</evidence>
<dbReference type="InterPro" id="IPR025315">
    <property type="entry name" value="DUF4220"/>
</dbReference>
<keyword evidence="5" id="KW-1185">Reference proteome</keyword>
<dbReference type="PANTHER" id="PTHR31325">
    <property type="entry name" value="OS01G0798800 PROTEIN-RELATED"/>
    <property type="match status" value="1"/>
</dbReference>
<organism evidence="4 5">
    <name type="scientific">Rhododendron simsii</name>
    <name type="common">Sims's rhododendron</name>
    <dbReference type="NCBI Taxonomy" id="118357"/>
    <lineage>
        <taxon>Eukaryota</taxon>
        <taxon>Viridiplantae</taxon>
        <taxon>Streptophyta</taxon>
        <taxon>Embryophyta</taxon>
        <taxon>Tracheophyta</taxon>
        <taxon>Spermatophyta</taxon>
        <taxon>Magnoliopsida</taxon>
        <taxon>eudicotyledons</taxon>
        <taxon>Gunneridae</taxon>
        <taxon>Pentapetalae</taxon>
        <taxon>asterids</taxon>
        <taxon>Ericales</taxon>
        <taxon>Ericaceae</taxon>
        <taxon>Ericoideae</taxon>
        <taxon>Rhodoreae</taxon>
        <taxon>Rhododendron</taxon>
    </lineage>
</organism>
<dbReference type="EMBL" id="WJXA01000007">
    <property type="protein sequence ID" value="KAF7137930.1"/>
    <property type="molecule type" value="Genomic_DNA"/>
</dbReference>
<sequence>MPCYRTCEFNTINKQKQKGIELSKYWEIWDLRIIALYILVSQLYLLFFGRYRTKTKLAVIMIKIVGLLYVLSDSLAPIALGKLSKLPVNKTSNATDNSSNATTANTHKFPMGNFTIGNATMGNQMLRVMWGPLILFYLGGPDTITVLNRQENKLWMRHLIGLFTLGFRAVYSLIATWSYFPQKKHWKAKPWSIEGLISLLALLILTSGLIKYGERVWILKSRNKYYGGFVRLNPSQVRVSDSRPNAKRVLLAYFCIQTLMPHCPDYIYMCVGRRVKDLVRNFLKSVRKDSFDAFKLIEIELGLIYDMLFSKVGTIFTLWGSILRFLSLSLIVSGLLVFLKSDKPPPSPGRVFEGDNVITIILIAGAIFLEIAGIVVQLFSDWALVWACSDRIKWATPLLSLHEVLFSKRQRWPEVIEQLSLLDFCTKYDPNACIRCFKNCLGNTAWDYLFDMGETLKGYKKEKSLVPNVKKLIINYLREKYDPSQTSTQKIAGVDNSKTSTEETGGSDIAADYGKLSTSGVTRGEWTLKKYDERLKWSIDELQFDRSIVIWHVATEVCYRLDHGRDSANRKAVKMLSDYMMYLLVECSTSFPFCNKYDKIGTDYDRLKELFIREGLVPSKQNRVANEGNTPYIADEAQELVRHMKEHPKRWAILESIWAEMLCCAAWRCQEKFHIEGLRHGGEFLTHVWLVQMHCDRTLTRSSSSLGTESDDKTRDDNEKDDNEKECDCSCFGSPDT</sequence>
<evidence type="ECO:0000259" key="3">
    <source>
        <dbReference type="Pfam" id="PF13968"/>
    </source>
</evidence>
<feature type="compositionally biased region" description="Basic and acidic residues" evidence="1">
    <location>
        <begin position="710"/>
        <end position="728"/>
    </location>
</feature>
<gene>
    <name evidence="4" type="ORF">RHSIM_Rhsim07G0045200</name>
</gene>
<keyword evidence="2" id="KW-0812">Transmembrane</keyword>
<comment type="caution">
    <text evidence="4">The sequence shown here is derived from an EMBL/GenBank/DDBJ whole genome shotgun (WGS) entry which is preliminary data.</text>
</comment>
<accession>A0A834LIU5</accession>
<protein>
    <recommendedName>
        <fullName evidence="3">DUF4220 domain-containing protein</fullName>
    </recommendedName>
</protein>
<keyword evidence="2" id="KW-1133">Transmembrane helix</keyword>
<feature type="transmembrane region" description="Helical" evidence="2">
    <location>
        <begin position="60"/>
        <end position="80"/>
    </location>
</feature>
<feature type="domain" description="DUF4220" evidence="3">
    <location>
        <begin position="67"/>
        <end position="424"/>
    </location>
</feature>